<keyword evidence="1 4" id="KW-0378">Hydrolase</keyword>
<protein>
    <submittedName>
        <fullName evidence="4">Response regulator</fullName>
        <ecNumber evidence="4">3.1.3.3</ecNumber>
    </submittedName>
</protein>
<dbReference type="GO" id="GO:0016791">
    <property type="term" value="F:phosphatase activity"/>
    <property type="evidence" value="ECO:0007669"/>
    <property type="project" value="TreeGrafter"/>
</dbReference>
<dbReference type="RefSeq" id="WP_112117575.1">
    <property type="nucleotide sequence ID" value="NZ_CP134502.1"/>
</dbReference>
<dbReference type="SUPFAM" id="SSF81606">
    <property type="entry name" value="PP2C-like"/>
    <property type="match status" value="1"/>
</dbReference>
<dbReference type="PANTHER" id="PTHR43156">
    <property type="entry name" value="STAGE II SPORULATION PROTEIN E-RELATED"/>
    <property type="match status" value="1"/>
</dbReference>
<dbReference type="SMART" id="SM00331">
    <property type="entry name" value="PP2C_SIG"/>
    <property type="match status" value="1"/>
</dbReference>
<dbReference type="PROSITE" id="PS50110">
    <property type="entry name" value="RESPONSE_REGULATORY"/>
    <property type="match status" value="1"/>
</dbReference>
<feature type="domain" description="Response regulatory" evidence="3">
    <location>
        <begin position="2"/>
        <end position="123"/>
    </location>
</feature>
<evidence type="ECO:0000313" key="5">
    <source>
        <dbReference type="Proteomes" id="UP000251431"/>
    </source>
</evidence>
<organism evidence="4 5">
    <name type="scientific">Lysinibacillus capsici</name>
    <dbReference type="NCBI Taxonomy" id="2115968"/>
    <lineage>
        <taxon>Bacteria</taxon>
        <taxon>Bacillati</taxon>
        <taxon>Bacillota</taxon>
        <taxon>Bacilli</taxon>
        <taxon>Bacillales</taxon>
        <taxon>Bacillaceae</taxon>
        <taxon>Lysinibacillus</taxon>
    </lineage>
</organism>
<dbReference type="AlphaFoldDB" id="A0A2X0XM96"/>
<evidence type="ECO:0000313" key="4">
    <source>
        <dbReference type="EMBL" id="SPU00069.1"/>
    </source>
</evidence>
<dbReference type="Proteomes" id="UP000251431">
    <property type="component" value="Unassembled WGS sequence"/>
</dbReference>
<name>A0A2X0XM96_9BACI</name>
<proteinExistence type="predicted"/>
<gene>
    <name evidence="4" type="primary">rsbP_2</name>
    <name evidence="4" type="ORF">NCTC7582_02950</name>
</gene>
<dbReference type="Gene3D" id="3.60.40.10">
    <property type="entry name" value="PPM-type phosphatase domain"/>
    <property type="match status" value="1"/>
</dbReference>
<dbReference type="SUPFAM" id="SSF52172">
    <property type="entry name" value="CheY-like"/>
    <property type="match status" value="1"/>
</dbReference>
<dbReference type="InterPro" id="IPR011006">
    <property type="entry name" value="CheY-like_superfamily"/>
</dbReference>
<keyword evidence="2" id="KW-0597">Phosphoprotein</keyword>
<dbReference type="EC" id="3.1.3.3" evidence="4"/>
<dbReference type="PANTHER" id="PTHR43156:SF14">
    <property type="entry name" value="PHOSPHOSERINE PHOSPHATASE RSBP"/>
    <property type="match status" value="1"/>
</dbReference>
<reference evidence="4 5" key="1">
    <citation type="submission" date="2018-06" db="EMBL/GenBank/DDBJ databases">
        <authorList>
            <consortium name="Pathogen Informatics"/>
            <person name="Doyle S."/>
        </authorList>
    </citation>
    <scope>NUCLEOTIDE SEQUENCE [LARGE SCALE GENOMIC DNA]</scope>
    <source>
        <strain evidence="4 5">NCTC7582</strain>
    </source>
</reference>
<sequence length="377" mass="43174">MSVLIIGSVSNDVLRLQKYFHRISIPNIHCFSTTEAAMNYLVDSALKDELELIVLDTKMTLSNCEEICQHIHVLKNWIDVPILLSTTYEKNITIDRVFEAGIFDFILKPFDFTHFKTRIQVALKYQREAKLRKQQESMIQKDLFVAKKFQKNALSPPLNLEQIQVDGLYVTSNTLGGDMYCWFRINDHLTAILLYDAMGHGIAASLVTMSIRSLLKGMITKLIDPVAVIQELNRQIYELFSDEDMDRFLMTAIYILLDTKNGTLHYVNAAHPSGFLFGKFGETVFLPANTPILGLFPTIQINKKTIPLSGWHRIILYTDGLLTLNEQNSIDMDFFYAYASQDNSYALQKFSQKYNLFDNDYSDDITVVSITITLKGR</sequence>
<dbReference type="EMBL" id="UAQE01000001">
    <property type="protein sequence ID" value="SPU00069.1"/>
    <property type="molecule type" value="Genomic_DNA"/>
</dbReference>
<dbReference type="Gene3D" id="3.40.50.2300">
    <property type="match status" value="1"/>
</dbReference>
<evidence type="ECO:0000256" key="2">
    <source>
        <dbReference type="PROSITE-ProRule" id="PRU00169"/>
    </source>
</evidence>
<evidence type="ECO:0000256" key="1">
    <source>
        <dbReference type="ARBA" id="ARBA00022801"/>
    </source>
</evidence>
<evidence type="ECO:0000259" key="3">
    <source>
        <dbReference type="PROSITE" id="PS50110"/>
    </source>
</evidence>
<accession>A0A2X0XM96</accession>
<dbReference type="InterPro" id="IPR052016">
    <property type="entry name" value="Bact_Sigma-Reg"/>
</dbReference>
<dbReference type="InterPro" id="IPR001932">
    <property type="entry name" value="PPM-type_phosphatase-like_dom"/>
</dbReference>
<dbReference type="Pfam" id="PF00072">
    <property type="entry name" value="Response_reg"/>
    <property type="match status" value="1"/>
</dbReference>
<dbReference type="Pfam" id="PF07228">
    <property type="entry name" value="SpoIIE"/>
    <property type="match status" value="1"/>
</dbReference>
<dbReference type="InterPro" id="IPR001789">
    <property type="entry name" value="Sig_transdc_resp-reg_receiver"/>
</dbReference>
<dbReference type="InterPro" id="IPR036457">
    <property type="entry name" value="PPM-type-like_dom_sf"/>
</dbReference>
<dbReference type="GO" id="GO:0000160">
    <property type="term" value="P:phosphorelay signal transduction system"/>
    <property type="evidence" value="ECO:0007669"/>
    <property type="project" value="InterPro"/>
</dbReference>
<feature type="modified residue" description="4-aspartylphosphate" evidence="2">
    <location>
        <position position="56"/>
    </location>
</feature>